<dbReference type="PANTHER" id="PTHR43597:SF5">
    <property type="entry name" value="SUFE-LIKE PROTEIN 2, CHLOROPLASTIC"/>
    <property type="match status" value="1"/>
</dbReference>
<dbReference type="RefSeq" id="WP_116685180.1">
    <property type="nucleotide sequence ID" value="NZ_CAWNYD010000001.1"/>
</dbReference>
<proteinExistence type="inferred from homology"/>
<evidence type="ECO:0000313" key="4">
    <source>
        <dbReference type="Proteomes" id="UP000244906"/>
    </source>
</evidence>
<gene>
    <name evidence="3" type="ORF">DC094_00685</name>
</gene>
<organism evidence="3 4">
    <name type="scientific">Pelagibaculum spongiae</name>
    <dbReference type="NCBI Taxonomy" id="2080658"/>
    <lineage>
        <taxon>Bacteria</taxon>
        <taxon>Pseudomonadati</taxon>
        <taxon>Pseudomonadota</taxon>
        <taxon>Gammaproteobacteria</taxon>
        <taxon>Oceanospirillales</taxon>
        <taxon>Pelagibaculum</taxon>
    </lineage>
</organism>
<dbReference type="PANTHER" id="PTHR43597">
    <property type="entry name" value="SULFUR ACCEPTOR PROTEIN CSDE"/>
    <property type="match status" value="1"/>
</dbReference>
<sequence>MNSIPQHVFGQSIDTAEIEQQFAKAKAWQQRIKLLVELAKQLPTLADEQKNDQSRIFACESKSWLIMELNQKNQWQILIDSEAKLVRGLGCILLAAFNQKSSQQIIQFDLANYMQTLGLQKQLSPSRASGLTAIAKVIIERAHSEIKAQN</sequence>
<evidence type="ECO:0000313" key="3">
    <source>
        <dbReference type="EMBL" id="PVZ71591.1"/>
    </source>
</evidence>
<accession>A0A2V1GWN1</accession>
<dbReference type="SUPFAM" id="SSF82649">
    <property type="entry name" value="SufE/NifU"/>
    <property type="match status" value="1"/>
</dbReference>
<dbReference type="Pfam" id="PF02657">
    <property type="entry name" value="SufE"/>
    <property type="match status" value="1"/>
</dbReference>
<feature type="domain" description="Fe-S metabolism associated" evidence="2">
    <location>
        <begin position="20"/>
        <end position="138"/>
    </location>
</feature>
<dbReference type="EMBL" id="QDDL01000001">
    <property type="protein sequence ID" value="PVZ71591.1"/>
    <property type="molecule type" value="Genomic_DNA"/>
</dbReference>
<dbReference type="Gene3D" id="3.90.1010.10">
    <property type="match status" value="1"/>
</dbReference>
<dbReference type="Proteomes" id="UP000244906">
    <property type="component" value="Unassembled WGS sequence"/>
</dbReference>
<protein>
    <recommendedName>
        <fullName evidence="2">Fe-S metabolism associated domain-containing protein</fullName>
    </recommendedName>
</protein>
<comment type="similarity">
    <text evidence="1">Belongs to the SufE family.</text>
</comment>
<keyword evidence="4" id="KW-1185">Reference proteome</keyword>
<evidence type="ECO:0000256" key="1">
    <source>
        <dbReference type="ARBA" id="ARBA00010282"/>
    </source>
</evidence>
<reference evidence="3 4" key="1">
    <citation type="submission" date="2018-04" db="EMBL/GenBank/DDBJ databases">
        <title>Thalassorhabdus spongiae gen. nov., sp. nov., isolated from a marine sponge in South-West Iceland.</title>
        <authorList>
            <person name="Knobloch S."/>
            <person name="Daussin A."/>
            <person name="Johannsson R."/>
            <person name="Marteinsson V.T."/>
        </authorList>
    </citation>
    <scope>NUCLEOTIDE SEQUENCE [LARGE SCALE GENOMIC DNA]</scope>
    <source>
        <strain evidence="3 4">Hp12</strain>
    </source>
</reference>
<dbReference type="AlphaFoldDB" id="A0A2V1GWN1"/>
<dbReference type="InterPro" id="IPR003808">
    <property type="entry name" value="Fe-S_metab-assoc_dom"/>
</dbReference>
<evidence type="ECO:0000259" key="2">
    <source>
        <dbReference type="Pfam" id="PF02657"/>
    </source>
</evidence>
<comment type="caution">
    <text evidence="3">The sequence shown here is derived from an EMBL/GenBank/DDBJ whole genome shotgun (WGS) entry which is preliminary data.</text>
</comment>
<dbReference type="OrthoDB" id="9799320at2"/>
<name>A0A2V1GWN1_9GAMM</name>